<keyword evidence="1" id="KW-0732">Signal</keyword>
<protein>
    <recommendedName>
        <fullName evidence="4">Secreted protein</fullName>
    </recommendedName>
</protein>
<evidence type="ECO:0000313" key="2">
    <source>
        <dbReference type="EMBL" id="KAK0646565.1"/>
    </source>
</evidence>
<proteinExistence type="predicted"/>
<feature type="signal peptide" evidence="1">
    <location>
        <begin position="1"/>
        <end position="23"/>
    </location>
</feature>
<reference evidence="2" key="1">
    <citation type="submission" date="2023-06" db="EMBL/GenBank/DDBJ databases">
        <title>Genome-scale phylogeny and comparative genomics of the fungal order Sordariales.</title>
        <authorList>
            <consortium name="Lawrence Berkeley National Laboratory"/>
            <person name="Hensen N."/>
            <person name="Bonometti L."/>
            <person name="Westerberg I."/>
            <person name="Brannstrom I.O."/>
            <person name="Guillou S."/>
            <person name="Cros-Aarteil S."/>
            <person name="Calhoun S."/>
            <person name="Haridas S."/>
            <person name="Kuo A."/>
            <person name="Mondo S."/>
            <person name="Pangilinan J."/>
            <person name="Riley R."/>
            <person name="Labutti K."/>
            <person name="Andreopoulos B."/>
            <person name="Lipzen A."/>
            <person name="Chen C."/>
            <person name="Yanf M."/>
            <person name="Daum C."/>
            <person name="Ng V."/>
            <person name="Clum A."/>
            <person name="Steindorff A."/>
            <person name="Ohm R."/>
            <person name="Martin F."/>
            <person name="Silar P."/>
            <person name="Natvig D."/>
            <person name="Lalanne C."/>
            <person name="Gautier V."/>
            <person name="Ament-Velasquez S.L."/>
            <person name="Kruys A."/>
            <person name="Hutchinson M.I."/>
            <person name="Powell A.J."/>
            <person name="Barry K."/>
            <person name="Miller A.N."/>
            <person name="Grigoriev I.V."/>
            <person name="Debuchy R."/>
            <person name="Gladieux P."/>
            <person name="Thoren M.H."/>
            <person name="Johannesson H."/>
        </authorList>
    </citation>
    <scope>NUCLEOTIDE SEQUENCE</scope>
    <source>
        <strain evidence="2">SMH2532-1</strain>
    </source>
</reference>
<dbReference type="AlphaFoldDB" id="A0AA40CPR6"/>
<organism evidence="2 3">
    <name type="scientific">Cercophora newfieldiana</name>
    <dbReference type="NCBI Taxonomy" id="92897"/>
    <lineage>
        <taxon>Eukaryota</taxon>
        <taxon>Fungi</taxon>
        <taxon>Dikarya</taxon>
        <taxon>Ascomycota</taxon>
        <taxon>Pezizomycotina</taxon>
        <taxon>Sordariomycetes</taxon>
        <taxon>Sordariomycetidae</taxon>
        <taxon>Sordariales</taxon>
        <taxon>Lasiosphaeriaceae</taxon>
        <taxon>Cercophora</taxon>
    </lineage>
</organism>
<evidence type="ECO:0008006" key="4">
    <source>
        <dbReference type="Google" id="ProtNLM"/>
    </source>
</evidence>
<dbReference type="Proteomes" id="UP001174936">
    <property type="component" value="Unassembled WGS sequence"/>
</dbReference>
<accession>A0AA40CPR6</accession>
<feature type="chain" id="PRO_5041291166" description="Secreted protein" evidence="1">
    <location>
        <begin position="24"/>
        <end position="71"/>
    </location>
</feature>
<name>A0AA40CPR6_9PEZI</name>
<evidence type="ECO:0000313" key="3">
    <source>
        <dbReference type="Proteomes" id="UP001174936"/>
    </source>
</evidence>
<evidence type="ECO:0000256" key="1">
    <source>
        <dbReference type="SAM" id="SignalP"/>
    </source>
</evidence>
<sequence>MKTYRCFFLLAAIDGGQLSGSSAERNGPDPCFSTRNQRASISLLRVTTPLSPIRLPTKAAWLGHSQFPSPH</sequence>
<keyword evidence="3" id="KW-1185">Reference proteome</keyword>
<gene>
    <name evidence="2" type="ORF">B0T16DRAFT_164887</name>
</gene>
<dbReference type="EMBL" id="JAULSV010000004">
    <property type="protein sequence ID" value="KAK0646565.1"/>
    <property type="molecule type" value="Genomic_DNA"/>
</dbReference>
<comment type="caution">
    <text evidence="2">The sequence shown here is derived from an EMBL/GenBank/DDBJ whole genome shotgun (WGS) entry which is preliminary data.</text>
</comment>